<dbReference type="Proteomes" id="UP001292094">
    <property type="component" value="Unassembled WGS sequence"/>
</dbReference>
<comment type="caution">
    <text evidence="2">The sequence shown here is derived from an EMBL/GenBank/DDBJ whole genome shotgun (WGS) entry which is preliminary data.</text>
</comment>
<evidence type="ECO:0000313" key="3">
    <source>
        <dbReference type="Proteomes" id="UP001292094"/>
    </source>
</evidence>
<accession>A0AAE1U0U1</accession>
<gene>
    <name evidence="2" type="ORF">Pmani_025770</name>
</gene>
<feature type="compositionally biased region" description="Basic residues" evidence="1">
    <location>
        <begin position="338"/>
        <end position="352"/>
    </location>
</feature>
<evidence type="ECO:0000256" key="1">
    <source>
        <dbReference type="SAM" id="MobiDB-lite"/>
    </source>
</evidence>
<sequence length="450" mass="50805">MFSFCARYLLGLSSSKYFYTPFMLTPSPNLDTDVLLPPPSFTLHQASHHVRPRASLLATRHHPIRKSSIFSDMDDTSPGDSVDDIPVVPTHTTKSYPGVAIPVVQRSLLEVGSDGLTERSILTKRSDILDSKRLVEEYEKVTRQPISKFFSESYTSKEKSKSSEGSQMNSSHSLDELELTTGLTVDYLQDKVVSAPPSRGTSPSISKPVLIKSHSASKREPPAKSEPIPIPRKVFTSHNRSKSSGALKPEKAYEIAQTKSARDDISLLQQRDTSLTTAGSSSIYELLSKKTHISPSHTEMCLSYMPKKAEMPSSWERTRGHRHAEHLYTSRSLERPSTPKHNKHLSSIHKHSSLPLQQSRDRSPSPVRTQNHWRLERQYAQFTRDPTCDLKDVELGKLRRTLTHEEEINLIISGDPKYLTKLKSPESFTPPEIPDAECMLMPEKQYEMKF</sequence>
<keyword evidence="3" id="KW-1185">Reference proteome</keyword>
<reference evidence="2" key="1">
    <citation type="submission" date="2023-11" db="EMBL/GenBank/DDBJ databases">
        <title>Genome assemblies of two species of porcelain crab, Petrolisthes cinctipes and Petrolisthes manimaculis (Anomura: Porcellanidae).</title>
        <authorList>
            <person name="Angst P."/>
        </authorList>
    </citation>
    <scope>NUCLEOTIDE SEQUENCE</scope>
    <source>
        <strain evidence="2">PB745_02</strain>
        <tissue evidence="2">Gill</tissue>
    </source>
</reference>
<organism evidence="2 3">
    <name type="scientific">Petrolisthes manimaculis</name>
    <dbReference type="NCBI Taxonomy" id="1843537"/>
    <lineage>
        <taxon>Eukaryota</taxon>
        <taxon>Metazoa</taxon>
        <taxon>Ecdysozoa</taxon>
        <taxon>Arthropoda</taxon>
        <taxon>Crustacea</taxon>
        <taxon>Multicrustacea</taxon>
        <taxon>Malacostraca</taxon>
        <taxon>Eumalacostraca</taxon>
        <taxon>Eucarida</taxon>
        <taxon>Decapoda</taxon>
        <taxon>Pleocyemata</taxon>
        <taxon>Anomura</taxon>
        <taxon>Galatheoidea</taxon>
        <taxon>Porcellanidae</taxon>
        <taxon>Petrolisthes</taxon>
    </lineage>
</organism>
<feature type="region of interest" description="Disordered" evidence="1">
    <location>
        <begin position="152"/>
        <end position="175"/>
    </location>
</feature>
<dbReference type="EMBL" id="JAWZYT010002779">
    <property type="protein sequence ID" value="KAK4302120.1"/>
    <property type="molecule type" value="Genomic_DNA"/>
</dbReference>
<dbReference type="AlphaFoldDB" id="A0AAE1U0U1"/>
<protein>
    <submittedName>
        <fullName evidence="2">Uncharacterized protein</fullName>
    </submittedName>
</protein>
<proteinExistence type="predicted"/>
<name>A0AAE1U0U1_9EUCA</name>
<evidence type="ECO:0000313" key="2">
    <source>
        <dbReference type="EMBL" id="KAK4302120.1"/>
    </source>
</evidence>
<feature type="region of interest" description="Disordered" evidence="1">
    <location>
        <begin position="194"/>
        <end position="230"/>
    </location>
</feature>
<feature type="region of interest" description="Disordered" evidence="1">
    <location>
        <begin position="327"/>
        <end position="369"/>
    </location>
</feature>